<organism evidence="7 8">
    <name type="scientific">Oedothorax gibbosus</name>
    <dbReference type="NCBI Taxonomy" id="931172"/>
    <lineage>
        <taxon>Eukaryota</taxon>
        <taxon>Metazoa</taxon>
        <taxon>Ecdysozoa</taxon>
        <taxon>Arthropoda</taxon>
        <taxon>Chelicerata</taxon>
        <taxon>Arachnida</taxon>
        <taxon>Araneae</taxon>
        <taxon>Araneomorphae</taxon>
        <taxon>Entelegynae</taxon>
        <taxon>Araneoidea</taxon>
        <taxon>Linyphiidae</taxon>
        <taxon>Erigoninae</taxon>
        <taxon>Oedothorax</taxon>
    </lineage>
</organism>
<dbReference type="PANTHER" id="PTHR10270:SF323">
    <property type="entry name" value="TRANSCRIPTION FACTOR SOX-14-RELATED"/>
    <property type="match status" value="1"/>
</dbReference>
<dbReference type="PROSITE" id="PS50118">
    <property type="entry name" value="HMG_BOX_2"/>
    <property type="match status" value="1"/>
</dbReference>
<feature type="domain" description="HMG box" evidence="6">
    <location>
        <begin position="51"/>
        <end position="119"/>
    </location>
</feature>
<evidence type="ECO:0000259" key="6">
    <source>
        <dbReference type="PROSITE" id="PS50118"/>
    </source>
</evidence>
<accession>A0AAV6URW3</accession>
<reference evidence="7 8" key="1">
    <citation type="journal article" date="2022" name="Nat. Ecol. Evol.">
        <title>A masculinizing supergene underlies an exaggerated male reproductive morph in a spider.</title>
        <authorList>
            <person name="Hendrickx F."/>
            <person name="De Corte Z."/>
            <person name="Sonet G."/>
            <person name="Van Belleghem S.M."/>
            <person name="Kostlbacher S."/>
            <person name="Vangestel C."/>
        </authorList>
    </citation>
    <scope>NUCLEOTIDE SEQUENCE [LARGE SCALE GENOMIC DNA]</scope>
    <source>
        <strain evidence="7">W744_W776</strain>
    </source>
</reference>
<name>A0AAV6URW3_9ARAC</name>
<dbReference type="SUPFAM" id="SSF47095">
    <property type="entry name" value="HMG-box"/>
    <property type="match status" value="1"/>
</dbReference>
<comment type="caution">
    <text evidence="7">The sequence shown here is derived from an EMBL/GenBank/DDBJ whole genome shotgun (WGS) entry which is preliminary data.</text>
</comment>
<proteinExistence type="predicted"/>
<evidence type="ECO:0000313" key="8">
    <source>
        <dbReference type="Proteomes" id="UP000827092"/>
    </source>
</evidence>
<feature type="region of interest" description="Disordered" evidence="5">
    <location>
        <begin position="247"/>
        <end position="288"/>
    </location>
</feature>
<keyword evidence="2 4" id="KW-0238">DNA-binding</keyword>
<dbReference type="CDD" id="cd22029">
    <property type="entry name" value="HMG-box_SoxC"/>
    <property type="match status" value="1"/>
</dbReference>
<keyword evidence="3 4" id="KW-0539">Nucleus</keyword>
<dbReference type="SMART" id="SM00398">
    <property type="entry name" value="HMG"/>
    <property type="match status" value="1"/>
</dbReference>
<dbReference type="PANTHER" id="PTHR10270">
    <property type="entry name" value="SOX TRANSCRIPTION FACTOR"/>
    <property type="match status" value="1"/>
</dbReference>
<dbReference type="GO" id="GO:0000122">
    <property type="term" value="P:negative regulation of transcription by RNA polymerase II"/>
    <property type="evidence" value="ECO:0007669"/>
    <property type="project" value="TreeGrafter"/>
</dbReference>
<feature type="compositionally biased region" description="Low complexity" evidence="5">
    <location>
        <begin position="270"/>
        <end position="288"/>
    </location>
</feature>
<feature type="DNA-binding region" description="HMG box" evidence="4">
    <location>
        <begin position="51"/>
        <end position="119"/>
    </location>
</feature>
<keyword evidence="8" id="KW-1185">Reference proteome</keyword>
<dbReference type="AlphaFoldDB" id="A0AAV6URW3"/>
<evidence type="ECO:0000256" key="5">
    <source>
        <dbReference type="SAM" id="MobiDB-lite"/>
    </source>
</evidence>
<dbReference type="GO" id="GO:0001228">
    <property type="term" value="F:DNA-binding transcription activator activity, RNA polymerase II-specific"/>
    <property type="evidence" value="ECO:0007669"/>
    <property type="project" value="TreeGrafter"/>
</dbReference>
<evidence type="ECO:0000256" key="2">
    <source>
        <dbReference type="ARBA" id="ARBA00023125"/>
    </source>
</evidence>
<dbReference type="GO" id="GO:0000978">
    <property type="term" value="F:RNA polymerase II cis-regulatory region sequence-specific DNA binding"/>
    <property type="evidence" value="ECO:0007669"/>
    <property type="project" value="TreeGrafter"/>
</dbReference>
<protein>
    <recommendedName>
        <fullName evidence="6">HMG box domain-containing protein</fullName>
    </recommendedName>
</protein>
<gene>
    <name evidence="7" type="ORF">JTE90_016169</name>
</gene>
<sequence>MVQFTMDTIHHHTGRSSSKKSFNEFGSLRVNADSLTPYSDATQCKKQSAHVKRPMNAFMVWSQIERRRICEEQPEMHNAEISKRLGKMWRMLSDTERKPYVDEAERLRVLHIQQYPDYKYRPRKKSRLTAKVEKARAADTAIVLTNTKHNRKSAKQVRSVGEVKRHMLQVAPNQSSSSLRLKLQKVPNKKQSVTSKPFTTTLKSLQKVPKTSPIPKLADDDHLSFYINTEPAYIKIEPVDEMETKTVRPAATASTPVVIKTEPVSESEDFPSSASSSSGSFTSSSYSSEDLPDISHLTTELLDAYPSWPGELESAALTNLNLFPNDTYNDNLLDMFSTEYTTPEVTSILGCSDFVNDWLDNKSLANFMAC</sequence>
<dbReference type="Gene3D" id="1.10.30.10">
    <property type="entry name" value="High mobility group box domain"/>
    <property type="match status" value="1"/>
</dbReference>
<dbReference type="EMBL" id="JAFNEN010000280">
    <property type="protein sequence ID" value="KAG8187071.1"/>
    <property type="molecule type" value="Genomic_DNA"/>
</dbReference>
<dbReference type="GO" id="GO:0005634">
    <property type="term" value="C:nucleus"/>
    <property type="evidence" value="ECO:0007669"/>
    <property type="project" value="UniProtKB-SubCell"/>
</dbReference>
<dbReference type="InterPro" id="IPR050140">
    <property type="entry name" value="SRY-related_HMG-box_TF-like"/>
</dbReference>
<comment type="subcellular location">
    <subcellularLocation>
        <location evidence="1">Nucleus</location>
    </subcellularLocation>
</comment>
<evidence type="ECO:0000256" key="4">
    <source>
        <dbReference type="PROSITE-ProRule" id="PRU00267"/>
    </source>
</evidence>
<evidence type="ECO:0000313" key="7">
    <source>
        <dbReference type="EMBL" id="KAG8187071.1"/>
    </source>
</evidence>
<dbReference type="Pfam" id="PF00505">
    <property type="entry name" value="HMG_box"/>
    <property type="match status" value="1"/>
</dbReference>
<dbReference type="Proteomes" id="UP000827092">
    <property type="component" value="Unassembled WGS sequence"/>
</dbReference>
<dbReference type="FunFam" id="1.10.30.10:FF:000007">
    <property type="entry name" value="Transcription factor SOX"/>
    <property type="match status" value="1"/>
</dbReference>
<evidence type="ECO:0000256" key="3">
    <source>
        <dbReference type="ARBA" id="ARBA00023242"/>
    </source>
</evidence>
<dbReference type="GO" id="GO:0007420">
    <property type="term" value="P:brain development"/>
    <property type="evidence" value="ECO:0007669"/>
    <property type="project" value="TreeGrafter"/>
</dbReference>
<dbReference type="InterPro" id="IPR009071">
    <property type="entry name" value="HMG_box_dom"/>
</dbReference>
<dbReference type="InterPro" id="IPR036910">
    <property type="entry name" value="HMG_box_dom_sf"/>
</dbReference>
<evidence type="ECO:0000256" key="1">
    <source>
        <dbReference type="ARBA" id="ARBA00004123"/>
    </source>
</evidence>
<dbReference type="GO" id="GO:0030182">
    <property type="term" value="P:neuron differentiation"/>
    <property type="evidence" value="ECO:0007669"/>
    <property type="project" value="TreeGrafter"/>
</dbReference>
<feature type="region of interest" description="Disordered" evidence="5">
    <location>
        <begin position="1"/>
        <end position="21"/>
    </location>
</feature>